<name>A0A0L6CG09_9MICO</name>
<keyword evidence="1" id="KW-1133">Transmembrane helix</keyword>
<feature type="transmembrane region" description="Helical" evidence="1">
    <location>
        <begin position="86"/>
        <end position="104"/>
    </location>
</feature>
<dbReference type="Gene3D" id="3.30.70.270">
    <property type="match status" value="1"/>
</dbReference>
<feature type="transmembrane region" description="Helical" evidence="1">
    <location>
        <begin position="41"/>
        <end position="74"/>
    </location>
</feature>
<evidence type="ECO:0008006" key="4">
    <source>
        <dbReference type="Google" id="ProtNLM"/>
    </source>
</evidence>
<evidence type="ECO:0000313" key="3">
    <source>
        <dbReference type="Proteomes" id="UP000037397"/>
    </source>
</evidence>
<dbReference type="EMBL" id="LAIR01000002">
    <property type="protein sequence ID" value="KNX36649.1"/>
    <property type="molecule type" value="Genomic_DNA"/>
</dbReference>
<sequence>MSGRARTVWTEQHSLVLFCVGAAVAAAFIGGGQTPVIGVGMIVLIVLTVGISLCVDGFVALCVGLVAAAIAVFLFKVEDVWGSDHFWTVLVAAVTMLVLCWVAGQLGSALRTIAQGKPQAGVGDAGVAPAVGSLGLLTRPSATVRLTEEIERAEASHTPLTVWAVTVRPTDSRLDAGAVTRLKRGVARLIESQARTSDVPFMVSDSTVGVILPATDSAAAWDVIGPIVDAAARSTFADRATGDRRQLSECAELHSGLVALDSGSTTAEDLIDAAVQAAGPPAYDRAGGR</sequence>
<gene>
    <name evidence="2" type="ORF">VV01_04980</name>
</gene>
<evidence type="ECO:0000313" key="2">
    <source>
        <dbReference type="EMBL" id="KNX36649.1"/>
    </source>
</evidence>
<comment type="caution">
    <text evidence="2">The sequence shown here is derived from an EMBL/GenBank/DDBJ whole genome shotgun (WGS) entry which is preliminary data.</text>
</comment>
<keyword evidence="1" id="KW-0472">Membrane</keyword>
<dbReference type="AlphaFoldDB" id="A0A0L6CG09"/>
<reference evidence="3" key="1">
    <citation type="submission" date="2015-03" db="EMBL/GenBank/DDBJ databases">
        <title>Luteipulveratus halotolerans sp. nov., a novel actinobacterium (Dermacoccaceae) from Sarawak, Malaysia.</title>
        <authorList>
            <person name="Juboi H."/>
            <person name="Basik A."/>
            <person name="Shamsul S.S."/>
            <person name="Arnold P."/>
            <person name="Schmitt E.K."/>
            <person name="Sanglier J.-J."/>
            <person name="Yeo T."/>
        </authorList>
    </citation>
    <scope>NUCLEOTIDE SEQUENCE [LARGE SCALE GENOMIC DNA]</scope>
    <source>
        <strain evidence="3">C296001</strain>
    </source>
</reference>
<protein>
    <recommendedName>
        <fullName evidence="4">GGDEF domain-containing protein</fullName>
    </recommendedName>
</protein>
<proteinExistence type="predicted"/>
<keyword evidence="3" id="KW-1185">Reference proteome</keyword>
<dbReference type="Proteomes" id="UP000037397">
    <property type="component" value="Unassembled WGS sequence"/>
</dbReference>
<evidence type="ECO:0000256" key="1">
    <source>
        <dbReference type="SAM" id="Phobius"/>
    </source>
</evidence>
<keyword evidence="1" id="KW-0812">Transmembrane</keyword>
<dbReference type="RefSeq" id="WP_050668923.1">
    <property type="nucleotide sequence ID" value="NZ_LAIR01000002.1"/>
</dbReference>
<feature type="transmembrane region" description="Helical" evidence="1">
    <location>
        <begin position="12"/>
        <end position="29"/>
    </location>
</feature>
<organism evidence="2 3">
    <name type="scientific">Luteipulveratus halotolerans</name>
    <dbReference type="NCBI Taxonomy" id="1631356"/>
    <lineage>
        <taxon>Bacteria</taxon>
        <taxon>Bacillati</taxon>
        <taxon>Actinomycetota</taxon>
        <taxon>Actinomycetes</taxon>
        <taxon>Micrococcales</taxon>
        <taxon>Dermacoccaceae</taxon>
        <taxon>Luteipulveratus</taxon>
    </lineage>
</organism>
<accession>A0A0L6CG09</accession>
<dbReference type="InterPro" id="IPR043128">
    <property type="entry name" value="Rev_trsase/Diguanyl_cyclase"/>
</dbReference>
<dbReference type="OrthoDB" id="5151318at2"/>